<feature type="transmembrane region" description="Helical" evidence="1">
    <location>
        <begin position="7"/>
        <end position="24"/>
    </location>
</feature>
<dbReference type="AlphaFoldDB" id="A0A1H1ANU5"/>
<name>A0A1H1ANU5_9LACT</name>
<protein>
    <submittedName>
        <fullName evidence="2">Putative membrane protein</fullName>
    </submittedName>
</protein>
<organism evidence="2 3">
    <name type="scientific">Carnobacterium viridans</name>
    <dbReference type="NCBI Taxonomy" id="174587"/>
    <lineage>
        <taxon>Bacteria</taxon>
        <taxon>Bacillati</taxon>
        <taxon>Bacillota</taxon>
        <taxon>Bacilli</taxon>
        <taxon>Lactobacillales</taxon>
        <taxon>Carnobacteriaceae</taxon>
        <taxon>Carnobacterium</taxon>
    </lineage>
</organism>
<sequence length="116" mass="12667">MRFWQKIIVNALIFLALAGFLQNMFYVESIWVALGASLVLAILNMAVKPILFILSLPITLLTLGLFTIVINAAMLSMTAAIVGSGFEFSSFGATMLVAILMSLVNMLLNSQLRQPK</sequence>
<dbReference type="OrthoDB" id="7205479at2"/>
<feature type="transmembrane region" description="Helical" evidence="1">
    <location>
        <begin position="88"/>
        <end position="108"/>
    </location>
</feature>
<proteinExistence type="predicted"/>
<keyword evidence="1" id="KW-0812">Transmembrane</keyword>
<dbReference type="RefSeq" id="WP_035021419.1">
    <property type="nucleotide sequence ID" value="NZ_CP084916.1"/>
</dbReference>
<reference evidence="3" key="1">
    <citation type="submission" date="2016-10" db="EMBL/GenBank/DDBJ databases">
        <authorList>
            <person name="Varghese N."/>
            <person name="Submissions S."/>
        </authorList>
    </citation>
    <scope>NUCLEOTIDE SEQUENCE [LARGE SCALE GENOMIC DNA]</scope>
    <source>
        <strain evidence="3">MPL-11</strain>
    </source>
</reference>
<accession>A0A1H1ANU5</accession>
<keyword evidence="3" id="KW-1185">Reference proteome</keyword>
<evidence type="ECO:0000256" key="1">
    <source>
        <dbReference type="SAM" id="Phobius"/>
    </source>
</evidence>
<dbReference type="Pfam" id="PF04020">
    <property type="entry name" value="Phage_holin_4_2"/>
    <property type="match status" value="1"/>
</dbReference>
<dbReference type="InterPro" id="IPR007165">
    <property type="entry name" value="Phage_holin_4_2"/>
</dbReference>
<dbReference type="PANTHER" id="PTHR37309:SF1">
    <property type="entry name" value="SLR0284 PROTEIN"/>
    <property type="match status" value="1"/>
</dbReference>
<keyword evidence="1" id="KW-0472">Membrane</keyword>
<feature type="transmembrane region" description="Helical" evidence="1">
    <location>
        <begin position="30"/>
        <end position="47"/>
    </location>
</feature>
<keyword evidence="1" id="KW-1133">Transmembrane helix</keyword>
<evidence type="ECO:0000313" key="2">
    <source>
        <dbReference type="EMBL" id="SDQ41300.1"/>
    </source>
</evidence>
<evidence type="ECO:0000313" key="3">
    <source>
        <dbReference type="Proteomes" id="UP000199481"/>
    </source>
</evidence>
<dbReference type="PANTHER" id="PTHR37309">
    <property type="entry name" value="SLR0284 PROTEIN"/>
    <property type="match status" value="1"/>
</dbReference>
<gene>
    <name evidence="2" type="ORF">SAMN04487752_2186</name>
</gene>
<dbReference type="EMBL" id="FNJW01000008">
    <property type="protein sequence ID" value="SDQ41300.1"/>
    <property type="molecule type" value="Genomic_DNA"/>
</dbReference>
<feature type="transmembrane region" description="Helical" evidence="1">
    <location>
        <begin position="59"/>
        <end position="82"/>
    </location>
</feature>
<dbReference type="Proteomes" id="UP000199481">
    <property type="component" value="Unassembled WGS sequence"/>
</dbReference>